<sequence length="717" mass="72962">MEKRLWQRSLCVAVGTAAVLPAITGVPDPAAPERMVTTAATAAAVGSAPFASTPGPGPSTPLAGPTSPKPPHIGAPQPSANPVFTVYPTAKRGGPLHVNGYDFDCAGKGDGSAGPITLTSSLFPPVKGSTDASGHFHYRYVVPANAAPGTYTVVATCASRPSVSRSGSFQVVVPPPPSPSVSLTPGSGEARSTVNVLGTSFQCGAAASVLWDGKAVASGTVSRADWKVRTSFSVPAGAAAGPHTVTVTCQGLPVAGAGEQTTAAGQLTASARFTVTATAVTPPVSPTPTPTTPSPSPSSPTPTPVGNSPQESSPGHDKGTGTGTHTDPDPSLTPPATPDGTATKSGSPDPTSSHKASGAPGPSSSSSSAPPPGTHPPGDSGTKGSHGIGLVGSLRTPAEVSWALKDLAGSAGLAVWFLFMVLLLEKAFPSQIAENALTRWWRRRRQHTGPARMPGWLRMGCYAVGGGALVVWADATTHWGAQTAVKVAGAAAGMLLILVTYEKTKDSLLRPGRGGVPAELRVVPAGLALAVVMAALSRWLESPVPYVYGLVAVYLVLGAPPRVFGGVPKGQAVLVGGICTLAASLLVWTLGAPLVEAGRDADPGGLSYVLAYTVGLAVVGGVEVVVFGMLPLSGMDGRVLKEWNRPAWYALYLVALTFFFHVLLSQVHPGAGAHLLVSKDLRWVTVAIATGLFVLAWAFSLGLRRWVARLERRAAAA</sequence>
<evidence type="ECO:0000313" key="4">
    <source>
        <dbReference type="Proteomes" id="UP001050808"/>
    </source>
</evidence>
<feature type="transmembrane region" description="Helical" evidence="2">
    <location>
        <begin position="455"/>
        <end position="473"/>
    </location>
</feature>
<proteinExistence type="predicted"/>
<keyword evidence="4" id="KW-1185">Reference proteome</keyword>
<feature type="region of interest" description="Disordered" evidence="1">
    <location>
        <begin position="279"/>
        <end position="390"/>
    </location>
</feature>
<feature type="region of interest" description="Disordered" evidence="1">
    <location>
        <begin position="47"/>
        <end position="77"/>
    </location>
</feature>
<feature type="transmembrane region" description="Helical" evidence="2">
    <location>
        <begin position="572"/>
        <end position="590"/>
    </location>
</feature>
<feature type="compositionally biased region" description="Polar residues" evidence="1">
    <location>
        <begin position="340"/>
        <end position="351"/>
    </location>
</feature>
<dbReference type="InterPro" id="IPR048104">
    <property type="entry name" value="Cola_memb_dom"/>
</dbReference>
<feature type="transmembrane region" description="Helical" evidence="2">
    <location>
        <begin position="479"/>
        <end position="501"/>
    </location>
</feature>
<name>A0ABQ3QRC4_9ACTN</name>
<reference evidence="3" key="1">
    <citation type="submission" date="2024-05" db="EMBL/GenBank/DDBJ databases">
        <title>Whole genome shotgun sequence of Streptomyces violascens NBRC 12920.</title>
        <authorList>
            <person name="Komaki H."/>
            <person name="Tamura T."/>
        </authorList>
    </citation>
    <scope>NUCLEOTIDE SEQUENCE</scope>
    <source>
        <strain evidence="3">NBRC 12920</strain>
    </source>
</reference>
<protein>
    <submittedName>
        <fullName evidence="3">Uncharacterized protein</fullName>
    </submittedName>
</protein>
<feature type="transmembrane region" description="Helical" evidence="2">
    <location>
        <begin position="522"/>
        <end position="540"/>
    </location>
</feature>
<gene>
    <name evidence="3" type="ORF">Sviol_42030</name>
</gene>
<dbReference type="Proteomes" id="UP001050808">
    <property type="component" value="Unassembled WGS sequence"/>
</dbReference>
<feature type="transmembrane region" description="Helical" evidence="2">
    <location>
        <begin position="407"/>
        <end position="424"/>
    </location>
</feature>
<evidence type="ECO:0000313" key="3">
    <source>
        <dbReference type="EMBL" id="GHI39795.1"/>
    </source>
</evidence>
<organism evidence="3 4">
    <name type="scientific">Streptomyces violascens</name>
    <dbReference type="NCBI Taxonomy" id="67381"/>
    <lineage>
        <taxon>Bacteria</taxon>
        <taxon>Bacillati</taxon>
        <taxon>Actinomycetota</taxon>
        <taxon>Actinomycetes</taxon>
        <taxon>Kitasatosporales</taxon>
        <taxon>Streptomycetaceae</taxon>
        <taxon>Streptomyces</taxon>
    </lineage>
</organism>
<accession>A0ABQ3QRC4</accession>
<feature type="transmembrane region" description="Helical" evidence="2">
    <location>
        <begin position="546"/>
        <end position="565"/>
    </location>
</feature>
<evidence type="ECO:0000256" key="1">
    <source>
        <dbReference type="SAM" id="MobiDB-lite"/>
    </source>
</evidence>
<comment type="caution">
    <text evidence="3">The sequence shown here is derived from an EMBL/GenBank/DDBJ whole genome shotgun (WGS) entry which is preliminary data.</text>
</comment>
<dbReference type="RefSeq" id="WP_189961478.1">
    <property type="nucleotide sequence ID" value="NZ_BMUA01000003.1"/>
</dbReference>
<dbReference type="NCBIfam" id="NF041501">
    <property type="entry name" value="cola_mem"/>
    <property type="match status" value="1"/>
</dbReference>
<keyword evidence="2" id="KW-1133">Transmembrane helix</keyword>
<feature type="compositionally biased region" description="Pro residues" evidence="1">
    <location>
        <begin position="283"/>
        <end position="303"/>
    </location>
</feature>
<feature type="transmembrane region" description="Helical" evidence="2">
    <location>
        <begin position="610"/>
        <end position="634"/>
    </location>
</feature>
<feature type="compositionally biased region" description="Low complexity" evidence="1">
    <location>
        <begin position="353"/>
        <end position="368"/>
    </location>
</feature>
<feature type="transmembrane region" description="Helical" evidence="2">
    <location>
        <begin position="683"/>
        <end position="703"/>
    </location>
</feature>
<keyword evidence="2" id="KW-0812">Transmembrane</keyword>
<evidence type="ECO:0000256" key="2">
    <source>
        <dbReference type="SAM" id="Phobius"/>
    </source>
</evidence>
<keyword evidence="2" id="KW-0472">Membrane</keyword>
<feature type="transmembrane region" description="Helical" evidence="2">
    <location>
        <begin position="646"/>
        <end position="663"/>
    </location>
</feature>
<dbReference type="EMBL" id="BNDY01000015">
    <property type="protein sequence ID" value="GHI39795.1"/>
    <property type="molecule type" value="Genomic_DNA"/>
</dbReference>